<evidence type="ECO:0000256" key="1">
    <source>
        <dbReference type="SAM" id="MobiDB-lite"/>
    </source>
</evidence>
<proteinExistence type="predicted"/>
<protein>
    <submittedName>
        <fullName evidence="2">Uncharacterized protein</fullName>
    </submittedName>
</protein>
<feature type="region of interest" description="Disordered" evidence="1">
    <location>
        <begin position="43"/>
        <end position="69"/>
    </location>
</feature>
<organism evidence="2">
    <name type="scientific">Eucalyptus grandis</name>
    <name type="common">Flooded gum</name>
    <dbReference type="NCBI Taxonomy" id="71139"/>
    <lineage>
        <taxon>Eukaryota</taxon>
        <taxon>Viridiplantae</taxon>
        <taxon>Streptophyta</taxon>
        <taxon>Embryophyta</taxon>
        <taxon>Tracheophyta</taxon>
        <taxon>Spermatophyta</taxon>
        <taxon>Magnoliopsida</taxon>
        <taxon>eudicotyledons</taxon>
        <taxon>Gunneridae</taxon>
        <taxon>Pentapetalae</taxon>
        <taxon>rosids</taxon>
        <taxon>malvids</taxon>
        <taxon>Myrtales</taxon>
        <taxon>Myrtaceae</taxon>
        <taxon>Myrtoideae</taxon>
        <taxon>Eucalypteae</taxon>
        <taxon>Eucalyptus</taxon>
    </lineage>
</organism>
<feature type="compositionally biased region" description="Polar residues" evidence="1">
    <location>
        <begin position="45"/>
        <end position="58"/>
    </location>
</feature>
<sequence>MHDCSKRHISLFNRLPSKDFSSRIRLTLSLGQILCYLTEVEENRAPQNPSSTRSSESQILHILNMLPPP</sequence>
<reference evidence="2" key="1">
    <citation type="submission" date="2013-07" db="EMBL/GenBank/DDBJ databases">
        <title>The genome of Eucalyptus grandis.</title>
        <authorList>
            <person name="Schmutz J."/>
            <person name="Hayes R."/>
            <person name="Myburg A."/>
            <person name="Tuskan G."/>
            <person name="Grattapaglia D."/>
            <person name="Rokhsar D.S."/>
        </authorList>
    </citation>
    <scope>NUCLEOTIDE SEQUENCE</scope>
    <source>
        <tissue evidence="2">Leaf extractions</tissue>
    </source>
</reference>
<dbReference type="AlphaFoldDB" id="A0A059CVD2"/>
<dbReference type="Gramene" id="KCW82184">
    <property type="protein sequence ID" value="KCW82184"/>
    <property type="gene ID" value="EUGRSUZ_C03574"/>
</dbReference>
<dbReference type="InParanoid" id="A0A059CVD2"/>
<accession>A0A059CVD2</accession>
<dbReference type="EMBL" id="KK198755">
    <property type="protein sequence ID" value="KCW82184.1"/>
    <property type="molecule type" value="Genomic_DNA"/>
</dbReference>
<name>A0A059CVD2_EUCGR</name>
<gene>
    <name evidence="2" type="ORF">EUGRSUZ_C03574</name>
</gene>
<evidence type="ECO:0000313" key="2">
    <source>
        <dbReference type="EMBL" id="KCW82184.1"/>
    </source>
</evidence>